<protein>
    <submittedName>
        <fullName evidence="3">Uncharacterized protein</fullName>
    </submittedName>
</protein>
<proteinExistence type="predicted"/>
<keyword evidence="2" id="KW-1133">Transmembrane helix</keyword>
<dbReference type="Proteomes" id="UP000680304">
    <property type="component" value="Unassembled WGS sequence"/>
</dbReference>
<dbReference type="EMBL" id="BOVJ01000128">
    <property type="protein sequence ID" value="GIQ65336.1"/>
    <property type="molecule type" value="Genomic_DNA"/>
</dbReference>
<name>A0ABQ4NAT6_9BACL</name>
<accession>A0ABQ4NAT6</accession>
<feature type="transmembrane region" description="Helical" evidence="2">
    <location>
        <begin position="12"/>
        <end position="29"/>
    </location>
</feature>
<keyword evidence="2" id="KW-0472">Membrane</keyword>
<gene>
    <name evidence="3" type="ORF">PACILC2_39040</name>
</gene>
<evidence type="ECO:0000313" key="3">
    <source>
        <dbReference type="EMBL" id="GIQ65336.1"/>
    </source>
</evidence>
<evidence type="ECO:0000256" key="1">
    <source>
        <dbReference type="SAM" id="MobiDB-lite"/>
    </source>
</evidence>
<keyword evidence="2" id="KW-0812">Transmembrane</keyword>
<feature type="compositionally biased region" description="Basic and acidic residues" evidence="1">
    <location>
        <begin position="123"/>
        <end position="141"/>
    </location>
</feature>
<feature type="region of interest" description="Disordered" evidence="1">
    <location>
        <begin position="30"/>
        <end position="141"/>
    </location>
</feature>
<dbReference type="RefSeq" id="WP_213529785.1">
    <property type="nucleotide sequence ID" value="NZ_BOVJ01000128.1"/>
</dbReference>
<comment type="caution">
    <text evidence="3">The sequence shown here is derived from an EMBL/GenBank/DDBJ whole genome shotgun (WGS) entry which is preliminary data.</text>
</comment>
<reference evidence="3 4" key="1">
    <citation type="submission" date="2021-04" db="EMBL/GenBank/DDBJ databases">
        <title>Draft genome sequence of Paenibacillus cisolokensis, LC2-13A.</title>
        <authorList>
            <person name="Uke A."/>
            <person name="Chhe C."/>
            <person name="Baramee S."/>
            <person name="Kosugi A."/>
        </authorList>
    </citation>
    <scope>NUCLEOTIDE SEQUENCE [LARGE SCALE GENOMIC DNA]</scope>
    <source>
        <strain evidence="3 4">LC2-13A</strain>
    </source>
</reference>
<sequence>MEQLIELVLDNFLVVIAIIGFLLSLFSRSDKGKKGTNRMPDFGGGGKEFMPVPETPSRPRPKARPETAARTDKGRDGGGESRKLPERVYTSASGFGEEIGASREQRPAAVSAVTHAAATGPAEAHEARNPHRPSPDADDLKRAVVWAEILGPPRAKRPFGRSR</sequence>
<organism evidence="3 4">
    <name type="scientific">Paenibacillus cisolokensis</name>
    <dbReference type="NCBI Taxonomy" id="1658519"/>
    <lineage>
        <taxon>Bacteria</taxon>
        <taxon>Bacillati</taxon>
        <taxon>Bacillota</taxon>
        <taxon>Bacilli</taxon>
        <taxon>Bacillales</taxon>
        <taxon>Paenibacillaceae</taxon>
        <taxon>Paenibacillus</taxon>
    </lineage>
</organism>
<keyword evidence="4" id="KW-1185">Reference proteome</keyword>
<feature type="compositionally biased region" description="Low complexity" evidence="1">
    <location>
        <begin position="108"/>
        <end position="122"/>
    </location>
</feature>
<evidence type="ECO:0000256" key="2">
    <source>
        <dbReference type="SAM" id="Phobius"/>
    </source>
</evidence>
<feature type="compositionally biased region" description="Basic and acidic residues" evidence="1">
    <location>
        <begin position="63"/>
        <end position="86"/>
    </location>
</feature>
<evidence type="ECO:0000313" key="4">
    <source>
        <dbReference type="Proteomes" id="UP000680304"/>
    </source>
</evidence>